<feature type="domain" description="Alpha-glycerophosphate oxidase C-terminal" evidence="8">
    <location>
        <begin position="417"/>
        <end position="510"/>
    </location>
</feature>
<dbReference type="EMBL" id="JBHTIT010000001">
    <property type="protein sequence ID" value="MFD0949995.1"/>
    <property type="molecule type" value="Genomic_DNA"/>
</dbReference>
<comment type="caution">
    <text evidence="9">The sequence shown here is derived from an EMBL/GenBank/DDBJ whole genome shotgun (WGS) entry which is preliminary data.</text>
</comment>
<dbReference type="SUPFAM" id="SSF51905">
    <property type="entry name" value="FAD/NAD(P)-binding domain"/>
    <property type="match status" value="1"/>
</dbReference>
<dbReference type="Gene3D" id="3.50.50.60">
    <property type="entry name" value="FAD/NAD(P)-binding domain"/>
    <property type="match status" value="1"/>
</dbReference>
<evidence type="ECO:0000256" key="3">
    <source>
        <dbReference type="ARBA" id="ARBA00022630"/>
    </source>
</evidence>
<organism evidence="9 10">
    <name type="scientific">Paraperlucidibaca wandonensis</name>
    <dbReference type="NCBI Taxonomy" id="1268273"/>
    <lineage>
        <taxon>Bacteria</taxon>
        <taxon>Pseudomonadati</taxon>
        <taxon>Pseudomonadota</taxon>
        <taxon>Gammaproteobacteria</taxon>
        <taxon>Moraxellales</taxon>
        <taxon>Moraxellaceae</taxon>
        <taxon>Paraperlucidibaca</taxon>
    </lineage>
</organism>
<protein>
    <submittedName>
        <fullName evidence="9">FAD-dependent oxidoreductase</fullName>
    </submittedName>
</protein>
<dbReference type="InterPro" id="IPR000447">
    <property type="entry name" value="G3P_DH_FAD-dep"/>
</dbReference>
<dbReference type="Pfam" id="PF16901">
    <property type="entry name" value="DAO_C"/>
    <property type="match status" value="1"/>
</dbReference>
<sequence length="534" mass="59871">MAVIEARKQQWQTLTTTAWDVLVIGGGITGAGVAREAVRRGLRTALIEQTDYSWGTSSRSSKMVHGGLRYIAQGEVRLTWHSLTERERLLREAPGLVERMGFHFAHYKGVFPGRWPFQFLITVYDLLAGMRDHRYFKKLNFLARMPGHRGEGLTGATRYTDAVVDDSRLVQRVLDEAVADGLVMLNYVKATDLVMTGDRVTGLRLQDTSDDFGSDRGETAVVAAKAVINATGAWADRLRRKLIDEVRVRPLRGSHLVFSAHRLPLSEALICHHPDDQRVMFIYPWEGRTIVGTTDLDHRDDLDIEAALSEAEMHYLLRGINTQFPAAKFTVEDIISTWSGVRPVVSAGDGNDPSKESRSHSVWDNQGLITVTGGKLTTFRLIALDALRLAAGQLGITVRDDGAAIFRAPQSGPAPEHLTPAMFAHVVARFGIHTQRFLREMPAGELVHIADTNTLLAELRWACRHEQVVHLDDLLMRRVRLGLLLPRGGLSLIPQIDAILRDELHWSAEKISAERVRYESIWRRYYYLPTAAKV</sequence>
<keyword evidence="4" id="KW-0319">Glycerol metabolism</keyword>
<accession>A0ABW3HH67</accession>
<name>A0ABW3HH67_9GAMM</name>
<dbReference type="InterPro" id="IPR036188">
    <property type="entry name" value="FAD/NAD-bd_sf"/>
</dbReference>
<feature type="domain" description="FAD dependent oxidoreductase" evidence="7">
    <location>
        <begin position="20"/>
        <end position="373"/>
    </location>
</feature>
<evidence type="ECO:0000259" key="7">
    <source>
        <dbReference type="Pfam" id="PF01266"/>
    </source>
</evidence>
<evidence type="ECO:0000256" key="5">
    <source>
        <dbReference type="ARBA" id="ARBA00022827"/>
    </source>
</evidence>
<comment type="similarity">
    <text evidence="2">Belongs to the FAD-dependent glycerol-3-phosphate dehydrogenase family.</text>
</comment>
<evidence type="ECO:0000256" key="6">
    <source>
        <dbReference type="ARBA" id="ARBA00023002"/>
    </source>
</evidence>
<keyword evidence="5" id="KW-0274">FAD</keyword>
<dbReference type="InterPro" id="IPR038299">
    <property type="entry name" value="DAO_C_sf"/>
</dbReference>
<evidence type="ECO:0000313" key="9">
    <source>
        <dbReference type="EMBL" id="MFD0949995.1"/>
    </source>
</evidence>
<dbReference type="PANTHER" id="PTHR11985">
    <property type="entry name" value="GLYCEROL-3-PHOSPHATE DEHYDROGENASE"/>
    <property type="match status" value="1"/>
</dbReference>
<dbReference type="Gene3D" id="1.10.8.870">
    <property type="entry name" value="Alpha-glycerophosphate oxidase, cap domain"/>
    <property type="match status" value="1"/>
</dbReference>
<proteinExistence type="inferred from homology"/>
<evidence type="ECO:0000259" key="8">
    <source>
        <dbReference type="Pfam" id="PF16901"/>
    </source>
</evidence>
<dbReference type="InterPro" id="IPR031656">
    <property type="entry name" value="DAO_C"/>
</dbReference>
<gene>
    <name evidence="9" type="ORF">ACFQ0F_06270</name>
</gene>
<dbReference type="PANTHER" id="PTHR11985:SF35">
    <property type="entry name" value="ANAEROBIC GLYCEROL-3-PHOSPHATE DEHYDROGENASE SUBUNIT A"/>
    <property type="match status" value="1"/>
</dbReference>
<comment type="cofactor">
    <cofactor evidence="1">
        <name>FAD</name>
        <dbReference type="ChEBI" id="CHEBI:57692"/>
    </cofactor>
</comment>
<evidence type="ECO:0000256" key="4">
    <source>
        <dbReference type="ARBA" id="ARBA00022798"/>
    </source>
</evidence>
<keyword evidence="3" id="KW-0285">Flavoprotein</keyword>
<evidence type="ECO:0000256" key="2">
    <source>
        <dbReference type="ARBA" id="ARBA00007330"/>
    </source>
</evidence>
<dbReference type="RefSeq" id="WP_379070262.1">
    <property type="nucleotide sequence ID" value="NZ_JBHTIT010000001.1"/>
</dbReference>
<evidence type="ECO:0000256" key="1">
    <source>
        <dbReference type="ARBA" id="ARBA00001974"/>
    </source>
</evidence>
<evidence type="ECO:0000313" key="10">
    <source>
        <dbReference type="Proteomes" id="UP001597044"/>
    </source>
</evidence>
<keyword evidence="10" id="KW-1185">Reference proteome</keyword>
<dbReference type="Pfam" id="PF01266">
    <property type="entry name" value="DAO"/>
    <property type="match status" value="1"/>
</dbReference>
<keyword evidence="6" id="KW-0560">Oxidoreductase</keyword>
<reference evidence="10" key="1">
    <citation type="journal article" date="2019" name="Int. J. Syst. Evol. Microbiol.">
        <title>The Global Catalogue of Microorganisms (GCM) 10K type strain sequencing project: providing services to taxonomists for standard genome sequencing and annotation.</title>
        <authorList>
            <consortium name="The Broad Institute Genomics Platform"/>
            <consortium name="The Broad Institute Genome Sequencing Center for Infectious Disease"/>
            <person name="Wu L."/>
            <person name="Ma J."/>
        </authorList>
    </citation>
    <scope>NUCLEOTIDE SEQUENCE [LARGE SCALE GENOMIC DNA]</scope>
    <source>
        <strain evidence="10">CCUG 63419</strain>
    </source>
</reference>
<dbReference type="Gene3D" id="3.30.9.10">
    <property type="entry name" value="D-Amino Acid Oxidase, subunit A, domain 2"/>
    <property type="match status" value="1"/>
</dbReference>
<dbReference type="Proteomes" id="UP001597044">
    <property type="component" value="Unassembled WGS sequence"/>
</dbReference>
<dbReference type="InterPro" id="IPR006076">
    <property type="entry name" value="FAD-dep_OxRdtase"/>
</dbReference>
<dbReference type="PRINTS" id="PR01001">
    <property type="entry name" value="FADG3PDH"/>
</dbReference>